<gene>
    <name evidence="2" type="ORF">KM92DES2_10073</name>
</gene>
<accession>A0A212IV14</accession>
<reference evidence="2" key="1">
    <citation type="submission" date="2016-04" db="EMBL/GenBank/DDBJ databases">
        <authorList>
            <person name="Evans L.H."/>
            <person name="Alamgir A."/>
            <person name="Owens N."/>
            <person name="Weber N.D."/>
            <person name="Virtaneva K."/>
            <person name="Barbian K."/>
            <person name="Babar A."/>
            <person name="Rosenke K."/>
        </authorList>
    </citation>
    <scope>NUCLEOTIDE SEQUENCE</scope>
    <source>
        <strain evidence="2">92-2</strain>
    </source>
</reference>
<evidence type="ECO:0000259" key="1">
    <source>
        <dbReference type="Pfam" id="PF07728"/>
    </source>
</evidence>
<proteinExistence type="predicted"/>
<evidence type="ECO:0000313" key="2">
    <source>
        <dbReference type="EMBL" id="SBV90999.1"/>
    </source>
</evidence>
<dbReference type="InterPro" id="IPR011704">
    <property type="entry name" value="ATPase_dyneun-rel_AAA"/>
</dbReference>
<sequence>MTPLQVISALQTLTSIHQPVFLWGAPGVGKSQIVSQVAAMRGMALRDIRAVLLDPVDLRGLPRLTDAGTAVWCPPAFLPGAGDPPQGILFLDELNAAPPLVQSACYQLILDRAIGEYRLPDGWSIVAAGNREKDKAVSYRMPSALANRMVHLEFDASLDDWLAWAQGAGIRREVCAFLRFRPRLLHDFDPQRMEKAFASPRSWEFVSRILEAAPAREVEYELFQGTVGPAAAAEFMGFLSVWRELPTVDSILAQPEAAMVPQEPAALYATCEALSLRAAEDTMDALTAYAERLPAEFSVLLMRDAVCQNTDVVNTPAFNRWAEKNAEVLL</sequence>
<dbReference type="SUPFAM" id="SSF52540">
    <property type="entry name" value="P-loop containing nucleoside triphosphate hydrolases"/>
    <property type="match status" value="1"/>
</dbReference>
<dbReference type="EMBL" id="FLUP01000001">
    <property type="protein sequence ID" value="SBV90999.1"/>
    <property type="molecule type" value="Genomic_DNA"/>
</dbReference>
<organism evidence="2">
    <name type="scientific">uncultured Desulfovibrio sp</name>
    <dbReference type="NCBI Taxonomy" id="167968"/>
    <lineage>
        <taxon>Bacteria</taxon>
        <taxon>Pseudomonadati</taxon>
        <taxon>Thermodesulfobacteriota</taxon>
        <taxon>Desulfovibrionia</taxon>
        <taxon>Desulfovibrionales</taxon>
        <taxon>Desulfovibrionaceae</taxon>
        <taxon>Desulfovibrio</taxon>
        <taxon>environmental samples</taxon>
    </lineage>
</organism>
<dbReference type="AlphaFoldDB" id="A0A212IV14"/>
<name>A0A212IV14_9BACT</name>
<feature type="domain" description="ATPase dynein-related AAA" evidence="1">
    <location>
        <begin position="19"/>
        <end position="115"/>
    </location>
</feature>
<dbReference type="GO" id="GO:0016887">
    <property type="term" value="F:ATP hydrolysis activity"/>
    <property type="evidence" value="ECO:0007669"/>
    <property type="project" value="InterPro"/>
</dbReference>
<dbReference type="GO" id="GO:0005524">
    <property type="term" value="F:ATP binding"/>
    <property type="evidence" value="ECO:0007669"/>
    <property type="project" value="InterPro"/>
</dbReference>
<protein>
    <submittedName>
        <fullName evidence="2">ATPase associated with various cellular activities AAA_3</fullName>
    </submittedName>
</protein>
<dbReference type="InterPro" id="IPR027417">
    <property type="entry name" value="P-loop_NTPase"/>
</dbReference>
<dbReference type="Gene3D" id="3.40.50.300">
    <property type="entry name" value="P-loop containing nucleotide triphosphate hydrolases"/>
    <property type="match status" value="1"/>
</dbReference>
<dbReference type="RefSeq" id="WP_227119119.1">
    <property type="nucleotide sequence ID" value="NZ_LT598928.1"/>
</dbReference>
<dbReference type="Pfam" id="PF07728">
    <property type="entry name" value="AAA_5"/>
    <property type="match status" value="1"/>
</dbReference>